<gene>
    <name evidence="1" type="ORF">TEU_01355</name>
</gene>
<dbReference type="AlphaFoldDB" id="A0A097QRJ1"/>
<reference evidence="1 2" key="1">
    <citation type="journal article" date="2015" name="Int. J. Syst. Evol. Microbiol.">
        <title>Thermococcus eurythermalis sp. nov., a conditional piezophilic hyperthermophilic archaeon with a wide temperature range isolated from an oil-immersed chimney in the Guaymas Basin.</title>
        <authorList>
            <person name="Zhao W."/>
            <person name="Zeng X."/>
            <person name="Xiao X."/>
        </authorList>
    </citation>
    <scope>NUCLEOTIDE SEQUENCE [LARGE SCALE GENOMIC DNA]</scope>
    <source>
        <strain evidence="1 2">A501</strain>
    </source>
</reference>
<evidence type="ECO:0000313" key="2">
    <source>
        <dbReference type="Proteomes" id="UP000029980"/>
    </source>
</evidence>
<dbReference type="HOGENOM" id="CLU_2857307_0_0_2"/>
<accession>A0A097QRJ1</accession>
<protein>
    <submittedName>
        <fullName evidence="1">Uncharacterized protein</fullName>
    </submittedName>
</protein>
<dbReference type="RefSeq" id="WP_050002074.1">
    <property type="nucleotide sequence ID" value="NZ_CP008887.1"/>
</dbReference>
<dbReference type="GeneID" id="25152077"/>
<organism evidence="1 2">
    <name type="scientific">Thermococcus eurythermalis</name>
    <dbReference type="NCBI Taxonomy" id="1505907"/>
    <lineage>
        <taxon>Archaea</taxon>
        <taxon>Methanobacteriati</taxon>
        <taxon>Methanobacteriota</taxon>
        <taxon>Thermococci</taxon>
        <taxon>Thermococcales</taxon>
        <taxon>Thermococcaceae</taxon>
        <taxon>Thermococcus</taxon>
    </lineage>
</organism>
<dbReference type="Proteomes" id="UP000029980">
    <property type="component" value="Chromosome"/>
</dbReference>
<dbReference type="KEGG" id="teu:TEU_01355"/>
<sequence length="64" mass="7470">MKVRVKVYGGSIPERVLARELKRALEIKKTASELYELLSEEELDEIKKEVSKKRVSFRDFGDID</sequence>
<evidence type="ECO:0000313" key="1">
    <source>
        <dbReference type="EMBL" id="AIU69090.1"/>
    </source>
</evidence>
<name>A0A097QRJ1_9EURY</name>
<dbReference type="EMBL" id="CP008887">
    <property type="protein sequence ID" value="AIU69090.1"/>
    <property type="molecule type" value="Genomic_DNA"/>
</dbReference>
<keyword evidence="2" id="KW-1185">Reference proteome</keyword>
<proteinExistence type="predicted"/>
<dbReference type="OrthoDB" id="101686at2157"/>
<dbReference type="STRING" id="1505907.TEU_01355"/>